<dbReference type="AlphaFoldDB" id="A0A1Q2CBH1"/>
<dbReference type="PROSITE" id="PS50943">
    <property type="entry name" value="HTH_CROC1"/>
    <property type="match status" value="1"/>
</dbReference>
<gene>
    <name evidence="1" type="ORF">RPIT_00295</name>
</gene>
<proteinExistence type="predicted"/>
<dbReference type="SMART" id="SM00530">
    <property type="entry name" value="HTH_XRE"/>
    <property type="match status" value="1"/>
</dbReference>
<protein>
    <submittedName>
        <fullName evidence="1">Transcriptional regulator</fullName>
    </submittedName>
</protein>
<dbReference type="KEGG" id="tfl:RPIT_00295"/>
<dbReference type="RefSeq" id="WP_226996286.1">
    <property type="nucleotide sequence ID" value="NZ_CP019605.1"/>
</dbReference>
<keyword evidence="2" id="KW-1185">Reference proteome</keyword>
<dbReference type="PANTHER" id="PTHR46558:SF5">
    <property type="entry name" value="TRANSCRIPTION REGULATOR"/>
    <property type="match status" value="1"/>
</dbReference>
<dbReference type="Pfam" id="PF01381">
    <property type="entry name" value="HTH_3"/>
    <property type="match status" value="1"/>
</dbReference>
<dbReference type="Proteomes" id="UP000188324">
    <property type="component" value="Chromosome"/>
</dbReference>
<dbReference type="InterPro" id="IPR001387">
    <property type="entry name" value="Cro/C1-type_HTH"/>
</dbReference>
<name>A0A1Q2CBH1_9ACTN</name>
<accession>A0A1Q2CBH1</accession>
<dbReference type="STRING" id="1610493.RPIT_00295"/>
<evidence type="ECO:0000313" key="2">
    <source>
        <dbReference type="Proteomes" id="UP000188324"/>
    </source>
</evidence>
<dbReference type="CDD" id="cd00093">
    <property type="entry name" value="HTH_XRE"/>
    <property type="match status" value="1"/>
</dbReference>
<dbReference type="InterPro" id="IPR010982">
    <property type="entry name" value="Lambda_DNA-bd_dom_sf"/>
</dbReference>
<dbReference type="PANTHER" id="PTHR46558">
    <property type="entry name" value="TRACRIPTIONAL REGULATORY PROTEIN-RELATED-RELATED"/>
    <property type="match status" value="1"/>
</dbReference>
<sequence length="68" mass="7719">MPLNKRMRMARVALDLTQQDLAKQVGVSRQTISMIEAGDHNPTLNLCIDICKSLKTDLNTLFWEESSK</sequence>
<evidence type="ECO:0000313" key="1">
    <source>
        <dbReference type="EMBL" id="AQP43448.1"/>
    </source>
</evidence>
<dbReference type="SUPFAM" id="SSF47413">
    <property type="entry name" value="lambda repressor-like DNA-binding domains"/>
    <property type="match status" value="1"/>
</dbReference>
<organism evidence="1 2">
    <name type="scientific">Tessaracoccus flavus</name>
    <dbReference type="NCBI Taxonomy" id="1610493"/>
    <lineage>
        <taxon>Bacteria</taxon>
        <taxon>Bacillati</taxon>
        <taxon>Actinomycetota</taxon>
        <taxon>Actinomycetes</taxon>
        <taxon>Propionibacteriales</taxon>
        <taxon>Propionibacteriaceae</taxon>
        <taxon>Tessaracoccus</taxon>
    </lineage>
</organism>
<reference evidence="1 2" key="1">
    <citation type="journal article" date="2016" name="Int. J. Syst. Evol. Microbiol.">
        <title>Tessaracoccus flavus sp. nov., isolated from the drainage system of a lindane-producing factory.</title>
        <authorList>
            <person name="Kumari R."/>
            <person name="Singh P."/>
            <person name="Schumann P."/>
            <person name="Lal R."/>
        </authorList>
    </citation>
    <scope>NUCLEOTIDE SEQUENCE [LARGE SCALE GENOMIC DNA]</scope>
    <source>
        <strain evidence="1 2">RP1T</strain>
    </source>
</reference>
<dbReference type="GO" id="GO:0003677">
    <property type="term" value="F:DNA binding"/>
    <property type="evidence" value="ECO:0007669"/>
    <property type="project" value="InterPro"/>
</dbReference>
<dbReference type="EMBL" id="CP019605">
    <property type="protein sequence ID" value="AQP43448.1"/>
    <property type="molecule type" value="Genomic_DNA"/>
</dbReference>
<dbReference type="Gene3D" id="1.10.260.40">
    <property type="entry name" value="lambda repressor-like DNA-binding domains"/>
    <property type="match status" value="1"/>
</dbReference>